<dbReference type="Pfam" id="PF00005">
    <property type="entry name" value="ABC_tran"/>
    <property type="match status" value="1"/>
</dbReference>
<dbReference type="PROSITE" id="PS50893">
    <property type="entry name" value="ABC_TRANSPORTER_2"/>
    <property type="match status" value="1"/>
</dbReference>
<accession>A0A2K9CCP9</accession>
<evidence type="ECO:0000256" key="4">
    <source>
        <dbReference type="ARBA" id="ARBA00022840"/>
    </source>
</evidence>
<dbReference type="GO" id="GO:0016887">
    <property type="term" value="F:ATP hydrolysis activity"/>
    <property type="evidence" value="ECO:0007669"/>
    <property type="project" value="InterPro"/>
</dbReference>
<reference evidence="6 7" key="1">
    <citation type="submission" date="2017-12" db="EMBL/GenBank/DDBJ databases">
        <title>Mesoplasma syrphidae YJS, Complete Genome.</title>
        <authorList>
            <person name="Knight T.F."/>
            <person name="Citino T."/>
            <person name="Rubinstein R."/>
            <person name="Neuschaefer Z."/>
        </authorList>
    </citation>
    <scope>NUCLEOTIDE SEQUENCE [LARGE SCALE GENOMIC DNA]</scope>
    <source>
        <strain evidence="6 7">YJS</strain>
    </source>
</reference>
<dbReference type="CDD" id="cd03255">
    <property type="entry name" value="ABC_MJ0796_LolCDE_FtsE"/>
    <property type="match status" value="1"/>
</dbReference>
<evidence type="ECO:0000256" key="1">
    <source>
        <dbReference type="ARBA" id="ARBA00005417"/>
    </source>
</evidence>
<dbReference type="PANTHER" id="PTHR42798:SF7">
    <property type="entry name" value="ALPHA-D-RIBOSE 1-METHYLPHOSPHONATE 5-TRIPHOSPHATE SYNTHASE SUBUNIT PHNL"/>
    <property type="match status" value="1"/>
</dbReference>
<dbReference type="PROSITE" id="PS00211">
    <property type="entry name" value="ABC_TRANSPORTER_1"/>
    <property type="match status" value="1"/>
</dbReference>
<dbReference type="KEGG" id="msyr:CXP39_01215"/>
<dbReference type="PANTHER" id="PTHR42798">
    <property type="entry name" value="LIPOPROTEIN-RELEASING SYSTEM ATP-BINDING PROTEIN LOLD"/>
    <property type="match status" value="1"/>
</dbReference>
<evidence type="ECO:0000256" key="2">
    <source>
        <dbReference type="ARBA" id="ARBA00022448"/>
    </source>
</evidence>
<evidence type="ECO:0000259" key="5">
    <source>
        <dbReference type="PROSITE" id="PS50893"/>
    </source>
</evidence>
<keyword evidence="3" id="KW-0547">Nucleotide-binding</keyword>
<keyword evidence="7" id="KW-1185">Reference proteome</keyword>
<evidence type="ECO:0000313" key="7">
    <source>
        <dbReference type="Proteomes" id="UP000233419"/>
    </source>
</evidence>
<dbReference type="SUPFAM" id="SSF52540">
    <property type="entry name" value="P-loop containing nucleoside triphosphate hydrolases"/>
    <property type="match status" value="1"/>
</dbReference>
<dbReference type="Gene3D" id="3.40.50.300">
    <property type="entry name" value="P-loop containing nucleotide triphosphate hydrolases"/>
    <property type="match status" value="1"/>
</dbReference>
<evidence type="ECO:0000313" key="6">
    <source>
        <dbReference type="EMBL" id="AUF83424.1"/>
    </source>
</evidence>
<dbReference type="EMBL" id="CP025257">
    <property type="protein sequence ID" value="AUF83424.1"/>
    <property type="molecule type" value="Genomic_DNA"/>
</dbReference>
<keyword evidence="4 6" id="KW-0067">ATP-binding</keyword>
<protein>
    <submittedName>
        <fullName evidence="6">ABC transporter ATP-binding protein</fullName>
    </submittedName>
</protein>
<dbReference type="InterPro" id="IPR027417">
    <property type="entry name" value="P-loop_NTPase"/>
</dbReference>
<organism evidence="6 7">
    <name type="scientific">Mesoplasma syrphidae</name>
    <dbReference type="NCBI Taxonomy" id="225999"/>
    <lineage>
        <taxon>Bacteria</taxon>
        <taxon>Bacillati</taxon>
        <taxon>Mycoplasmatota</taxon>
        <taxon>Mollicutes</taxon>
        <taxon>Entomoplasmatales</taxon>
        <taxon>Entomoplasmataceae</taxon>
        <taxon>Mesoplasma</taxon>
    </lineage>
</organism>
<feature type="domain" description="ABC transporter" evidence="5">
    <location>
        <begin position="1"/>
        <end position="234"/>
    </location>
</feature>
<gene>
    <name evidence="6" type="ORF">CXP39_01215</name>
</gene>
<dbReference type="InterPro" id="IPR003439">
    <property type="entry name" value="ABC_transporter-like_ATP-bd"/>
</dbReference>
<evidence type="ECO:0000256" key="3">
    <source>
        <dbReference type="ARBA" id="ARBA00022741"/>
    </source>
</evidence>
<proteinExistence type="inferred from homology"/>
<name>A0A2K9CCP9_9MOLU</name>
<keyword evidence="2" id="KW-0813">Transport</keyword>
<sequence length="236" mass="26380">MKEIIQIKKITKKNILQEITITINEGDCIGIMGNSGAGKSTLLNIISGLEKPTTGSVVINKVNITNLKEPKLTKFRATNISYIFQDYKLVDYLTVEENIKLIEKNNKAKINLNKYDTIVNSLGLQDKLKMNVKKLSGGQKQRVAIARSLIGRSKIIFADEPTGALDLVNKKIVLNELITNSKLNNKTLIIVTHDPDVALTTDQILFISNGKLDEIIKTKDIDIAKIEARLFNNYEK</sequence>
<dbReference type="RefSeq" id="WP_027048525.1">
    <property type="nucleotide sequence ID" value="NZ_CP025257.1"/>
</dbReference>
<dbReference type="InterPro" id="IPR017911">
    <property type="entry name" value="MacB-like_ATP-bd"/>
</dbReference>
<dbReference type="GO" id="GO:0005524">
    <property type="term" value="F:ATP binding"/>
    <property type="evidence" value="ECO:0007669"/>
    <property type="project" value="UniProtKB-KW"/>
</dbReference>
<dbReference type="SMART" id="SM00382">
    <property type="entry name" value="AAA"/>
    <property type="match status" value="1"/>
</dbReference>
<dbReference type="OrthoDB" id="9802264at2"/>
<dbReference type="InterPro" id="IPR017871">
    <property type="entry name" value="ABC_transporter-like_CS"/>
</dbReference>
<comment type="similarity">
    <text evidence="1">Belongs to the ABC transporter superfamily.</text>
</comment>
<dbReference type="Proteomes" id="UP000233419">
    <property type="component" value="Chromosome"/>
</dbReference>
<dbReference type="InterPro" id="IPR003593">
    <property type="entry name" value="AAA+_ATPase"/>
</dbReference>
<dbReference type="AlphaFoldDB" id="A0A2K9CCP9"/>